<feature type="transmembrane region" description="Helical" evidence="1">
    <location>
        <begin position="248"/>
        <end position="273"/>
    </location>
</feature>
<dbReference type="InterPro" id="IPR027417">
    <property type="entry name" value="P-loop_NTPase"/>
</dbReference>
<dbReference type="GO" id="GO:0006302">
    <property type="term" value="P:double-strand break repair"/>
    <property type="evidence" value="ECO:0007669"/>
    <property type="project" value="InterPro"/>
</dbReference>
<dbReference type="InterPro" id="IPR038729">
    <property type="entry name" value="Rad50/SbcC_AAA"/>
</dbReference>
<sequence length="623" mass="70199">MLIQSLSAKNFRKYEQLNINDLPEKGVITVSGLNESGKSSIGEAICFALFGRTFNLTGESATKLIRWDTEATSVSLAISDSGQDYIIERSIDRNGISDAKLIKADTKVAIAEGTEATDTAIIELLGFGFNTFADSFYLTARDLSNPDPDSSSIKEMAGIGDYARISDELTTATIKNQQKIDELSPLIKDKEQELAAIDLDETWLPELVDTREIVDIESKYKQNFNGNLAELPSLYNEKQKKHKSTRRLWSFLSICTWLLFPLLLIAALAWVGFQFFPEYVSMLSEHPKVSPYMPEVQSWVSQWGFKSTMGLVIITSLVLCFKWFTEHKKEAQLTEAKVFSDTISKSHAHSQRSLESLTTSRLRQTLQGKIQAQSALLAPPQDDTPHISQLAEKCQTFTADTGDIENTVVRLRDTLDKQIQELSTLCEPLDEQIGSEKVRSDQAGAIRSRLQILQAEATDNQSQIKTQKTGVQLLQRASDALISDFNASITSRTDETMPLFTENRYKQIKIDKRLSVQVYSDEKMDWIDFDELSSGTQRQILLAVRIAMSEQLAKNTDNNHQFIFLDEPFTYFDQDRTKAALEALPHLNETTCQVWIVAQEFPEESYTDKSIPCPETGQRVLDV</sequence>
<dbReference type="AlphaFoldDB" id="A0A317CJ48"/>
<keyword evidence="4" id="KW-1185">Reference proteome</keyword>
<dbReference type="Proteomes" id="UP000245506">
    <property type="component" value="Unassembled WGS sequence"/>
</dbReference>
<dbReference type="EMBL" id="QGKL01000029">
    <property type="protein sequence ID" value="PWQ96352.1"/>
    <property type="molecule type" value="Genomic_DNA"/>
</dbReference>
<comment type="caution">
    <text evidence="3">The sequence shown here is derived from an EMBL/GenBank/DDBJ whole genome shotgun (WGS) entry which is preliminary data.</text>
</comment>
<dbReference type="PANTHER" id="PTHR32114">
    <property type="entry name" value="ABC TRANSPORTER ABCH.3"/>
    <property type="match status" value="1"/>
</dbReference>
<dbReference type="SUPFAM" id="SSF52540">
    <property type="entry name" value="P-loop containing nucleoside triphosphate hydrolases"/>
    <property type="match status" value="1"/>
</dbReference>
<evidence type="ECO:0000259" key="2">
    <source>
        <dbReference type="Pfam" id="PF13476"/>
    </source>
</evidence>
<evidence type="ECO:0000256" key="1">
    <source>
        <dbReference type="SAM" id="Phobius"/>
    </source>
</evidence>
<feature type="domain" description="Rad50/SbcC-type AAA" evidence="2">
    <location>
        <begin position="5"/>
        <end position="216"/>
    </location>
</feature>
<feature type="transmembrane region" description="Helical" evidence="1">
    <location>
        <begin position="303"/>
        <end position="324"/>
    </location>
</feature>
<dbReference type="PANTHER" id="PTHR32114:SF2">
    <property type="entry name" value="ABC TRANSPORTER ABCH.3"/>
    <property type="match status" value="1"/>
</dbReference>
<name>A0A317CJ48_9GAMM</name>
<protein>
    <recommendedName>
        <fullName evidence="2">Rad50/SbcC-type AAA domain-containing protein</fullName>
    </recommendedName>
</protein>
<reference evidence="3 4" key="1">
    <citation type="submission" date="2018-05" db="EMBL/GenBank/DDBJ databases">
        <title>Leucothrix arctica sp. nov., isolated from Arctic seawater.</title>
        <authorList>
            <person name="Choi A."/>
            <person name="Baek K."/>
        </authorList>
    </citation>
    <scope>NUCLEOTIDE SEQUENCE [LARGE SCALE GENOMIC DNA]</scope>
    <source>
        <strain evidence="3 4">IMCC9719</strain>
    </source>
</reference>
<dbReference type="Pfam" id="PF13476">
    <property type="entry name" value="AAA_23"/>
    <property type="match status" value="1"/>
</dbReference>
<dbReference type="Gene3D" id="3.40.50.300">
    <property type="entry name" value="P-loop containing nucleotide triphosphate hydrolases"/>
    <property type="match status" value="2"/>
</dbReference>
<keyword evidence="1" id="KW-0472">Membrane</keyword>
<gene>
    <name evidence="3" type="ORF">DKT75_10230</name>
</gene>
<dbReference type="GO" id="GO:0016887">
    <property type="term" value="F:ATP hydrolysis activity"/>
    <property type="evidence" value="ECO:0007669"/>
    <property type="project" value="InterPro"/>
</dbReference>
<dbReference type="OrthoDB" id="9770373at2"/>
<dbReference type="RefSeq" id="WP_109823323.1">
    <property type="nucleotide sequence ID" value="NZ_QGKL01000029.1"/>
</dbReference>
<accession>A0A317CJ48</accession>
<evidence type="ECO:0000313" key="3">
    <source>
        <dbReference type="EMBL" id="PWQ96352.1"/>
    </source>
</evidence>
<keyword evidence="1" id="KW-0812">Transmembrane</keyword>
<evidence type="ECO:0000313" key="4">
    <source>
        <dbReference type="Proteomes" id="UP000245506"/>
    </source>
</evidence>
<proteinExistence type="predicted"/>
<keyword evidence="1" id="KW-1133">Transmembrane helix</keyword>
<organism evidence="3 4">
    <name type="scientific">Leucothrix arctica</name>
    <dbReference type="NCBI Taxonomy" id="1481894"/>
    <lineage>
        <taxon>Bacteria</taxon>
        <taxon>Pseudomonadati</taxon>
        <taxon>Pseudomonadota</taxon>
        <taxon>Gammaproteobacteria</taxon>
        <taxon>Thiotrichales</taxon>
        <taxon>Thiotrichaceae</taxon>
        <taxon>Leucothrix</taxon>
    </lineage>
</organism>